<dbReference type="InterPro" id="IPR012675">
    <property type="entry name" value="Beta-grasp_dom_sf"/>
</dbReference>
<name>A0A1H5ZMW7_9EURY</name>
<dbReference type="InterPro" id="IPR051452">
    <property type="entry name" value="Diverse_Oxidoreductases"/>
</dbReference>
<dbReference type="InterPro" id="IPR006058">
    <property type="entry name" value="2Fe2S_fd_BS"/>
</dbReference>
<dbReference type="SUPFAM" id="SSF47741">
    <property type="entry name" value="CO dehydrogenase ISP C-domain like"/>
    <property type="match status" value="1"/>
</dbReference>
<dbReference type="PROSITE" id="PS51085">
    <property type="entry name" value="2FE2S_FER_2"/>
    <property type="match status" value="1"/>
</dbReference>
<dbReference type="FunFam" id="1.10.150.120:FF:000003">
    <property type="entry name" value="Carbon monoxide dehydrogenase, small subunit"/>
    <property type="match status" value="1"/>
</dbReference>
<keyword evidence="3" id="KW-0560">Oxidoreductase</keyword>
<dbReference type="InterPro" id="IPR036884">
    <property type="entry name" value="2Fe-2S-bd_dom_sf"/>
</dbReference>
<dbReference type="GeneID" id="79021000"/>
<dbReference type="EMBL" id="CP031311">
    <property type="protein sequence ID" value="QCC48036.1"/>
    <property type="molecule type" value="Genomic_DNA"/>
</dbReference>
<evidence type="ECO:0000259" key="7">
    <source>
        <dbReference type="PROSITE" id="PS51085"/>
    </source>
</evidence>
<protein>
    <submittedName>
        <fullName evidence="8">(2Fe-2S)-binding protein</fullName>
    </submittedName>
    <submittedName>
        <fullName evidence="9">Carbon-monoxide dehydrogenase small subunit</fullName>
    </submittedName>
</protein>
<dbReference type="Proteomes" id="UP000236740">
    <property type="component" value="Unassembled WGS sequence"/>
</dbReference>
<dbReference type="Gene3D" id="3.10.20.30">
    <property type="match status" value="1"/>
</dbReference>
<dbReference type="Proteomes" id="UP000296733">
    <property type="component" value="Chromosome"/>
</dbReference>
<keyword evidence="2" id="KW-0479">Metal-binding</keyword>
<keyword evidence="4" id="KW-0408">Iron</keyword>
<dbReference type="Pfam" id="PF00111">
    <property type="entry name" value="Fer2"/>
    <property type="match status" value="1"/>
</dbReference>
<dbReference type="PANTHER" id="PTHR44379">
    <property type="entry name" value="OXIDOREDUCTASE WITH IRON-SULFUR SUBUNIT"/>
    <property type="match status" value="1"/>
</dbReference>
<keyword evidence="5" id="KW-0411">Iron-sulfur</keyword>
<evidence type="ECO:0000256" key="1">
    <source>
        <dbReference type="ARBA" id="ARBA00022714"/>
    </source>
</evidence>
<dbReference type="GO" id="GO:0051537">
    <property type="term" value="F:2 iron, 2 sulfur cluster binding"/>
    <property type="evidence" value="ECO:0007669"/>
    <property type="project" value="UniProtKB-KW"/>
</dbReference>
<evidence type="ECO:0000256" key="3">
    <source>
        <dbReference type="ARBA" id="ARBA00023002"/>
    </source>
</evidence>
<dbReference type="GO" id="GO:0016491">
    <property type="term" value="F:oxidoreductase activity"/>
    <property type="evidence" value="ECO:0007669"/>
    <property type="project" value="UniProtKB-KW"/>
</dbReference>
<keyword evidence="1" id="KW-0001">2Fe-2S</keyword>
<dbReference type="SUPFAM" id="SSF54292">
    <property type="entry name" value="2Fe-2S ferredoxin-like"/>
    <property type="match status" value="1"/>
</dbReference>
<evidence type="ECO:0000256" key="2">
    <source>
        <dbReference type="ARBA" id="ARBA00022723"/>
    </source>
</evidence>
<proteinExistence type="predicted"/>
<reference evidence="9 10" key="1">
    <citation type="submission" date="2016-10" db="EMBL/GenBank/DDBJ databases">
        <authorList>
            <person name="de Groot N.N."/>
        </authorList>
    </citation>
    <scope>NUCLEOTIDE SEQUENCE [LARGE SCALE GENOMIC DNA]</scope>
    <source>
        <strain evidence="9 10">CGMCC 1.10331</strain>
    </source>
</reference>
<dbReference type="FunFam" id="3.10.20.30:FF:000020">
    <property type="entry name" value="Xanthine dehydrogenase iron-sulfur subunit"/>
    <property type="match status" value="1"/>
</dbReference>
<evidence type="ECO:0000313" key="8">
    <source>
        <dbReference type="EMBL" id="QCC48036.1"/>
    </source>
</evidence>
<dbReference type="AlphaFoldDB" id="A0A1H5ZMW7"/>
<dbReference type="InterPro" id="IPR002888">
    <property type="entry name" value="2Fe-2S-bd"/>
</dbReference>
<dbReference type="PANTHER" id="PTHR44379:SF5">
    <property type="entry name" value="OXIDOREDUCTASE WITH IRON-SULFUR SUBUNIT"/>
    <property type="match status" value="1"/>
</dbReference>
<feature type="compositionally biased region" description="Low complexity" evidence="6">
    <location>
        <begin position="187"/>
        <end position="204"/>
    </location>
</feature>
<dbReference type="Gene3D" id="1.10.150.120">
    <property type="entry name" value="[2Fe-2S]-binding domain"/>
    <property type="match status" value="1"/>
</dbReference>
<dbReference type="EMBL" id="FNVN01000002">
    <property type="protein sequence ID" value="SEG37344.1"/>
    <property type="molecule type" value="Genomic_DNA"/>
</dbReference>
<keyword evidence="10" id="KW-1185">Reference proteome</keyword>
<feature type="region of interest" description="Disordered" evidence="6">
    <location>
        <begin position="167"/>
        <end position="258"/>
    </location>
</feature>
<dbReference type="GO" id="GO:0046872">
    <property type="term" value="F:metal ion binding"/>
    <property type="evidence" value="ECO:0007669"/>
    <property type="project" value="UniProtKB-KW"/>
</dbReference>
<organism evidence="9 10">
    <name type="scientific">Halobellus limi</name>
    <dbReference type="NCBI Taxonomy" id="699433"/>
    <lineage>
        <taxon>Archaea</taxon>
        <taxon>Methanobacteriati</taxon>
        <taxon>Methanobacteriota</taxon>
        <taxon>Stenosarchaea group</taxon>
        <taxon>Halobacteria</taxon>
        <taxon>Halobacteriales</taxon>
        <taxon>Haloferacaceae</taxon>
        <taxon>Halobellus</taxon>
    </lineage>
</organism>
<gene>
    <name evidence="8" type="ORF">DV707_10415</name>
    <name evidence="9" type="ORF">SAMN04488133_2069</name>
</gene>
<evidence type="ECO:0000256" key="5">
    <source>
        <dbReference type="ARBA" id="ARBA00023014"/>
    </source>
</evidence>
<sequence>MTDEREITLTINGTERTLEVEPRRLLVHAIREDLDMTGTHIGCDTGNCGACTVLRDGEPIKSCMMFATQADGSEIMTVEGMEDLPEAGEELHPLQEGFHEEHGLQCGYCTPGMLMSGKALLDENPDPDEGEIRDAISGNLCRCTGYQNIVRSIEYAAERLDEKAAADGGTVAESSGDSPVAGDGDSANAADPTRAPTATEEAAAGEFDCGVENCCGGPASDATHVEGADPQFERVPEEGDDHGTGRSDGGGTEEADDQ</sequence>
<dbReference type="InterPro" id="IPR001041">
    <property type="entry name" value="2Fe-2S_ferredoxin-type"/>
</dbReference>
<evidence type="ECO:0000313" key="10">
    <source>
        <dbReference type="Proteomes" id="UP000236740"/>
    </source>
</evidence>
<dbReference type="RefSeq" id="WP_103991762.1">
    <property type="nucleotide sequence ID" value="NZ_CP031311.1"/>
</dbReference>
<feature type="domain" description="2Fe-2S ferredoxin-type" evidence="7">
    <location>
        <begin position="5"/>
        <end position="81"/>
    </location>
</feature>
<reference evidence="8 11" key="2">
    <citation type="journal article" date="2019" name="Nat. Commun.">
        <title>A new type of DNA phosphorothioation-based antiviral system in archaea.</title>
        <authorList>
            <person name="Xiong L."/>
            <person name="Liu S."/>
            <person name="Chen S."/>
            <person name="Xiao Y."/>
            <person name="Zhu B."/>
            <person name="Gao Y."/>
            <person name="Zhang Y."/>
            <person name="Chen B."/>
            <person name="Luo J."/>
            <person name="Deng Z."/>
            <person name="Chen X."/>
            <person name="Wang L."/>
            <person name="Chen S."/>
        </authorList>
    </citation>
    <scope>NUCLEOTIDE SEQUENCE [LARGE SCALE GENOMIC DNA]</scope>
    <source>
        <strain evidence="8 11">CGMCC 1.10331</strain>
    </source>
</reference>
<dbReference type="InterPro" id="IPR036010">
    <property type="entry name" value="2Fe-2S_ferredoxin-like_sf"/>
</dbReference>
<evidence type="ECO:0000313" key="9">
    <source>
        <dbReference type="EMBL" id="SEG37344.1"/>
    </source>
</evidence>
<accession>A0A1H5ZMW7</accession>
<evidence type="ECO:0000256" key="6">
    <source>
        <dbReference type="SAM" id="MobiDB-lite"/>
    </source>
</evidence>
<dbReference type="OrthoDB" id="37184at2157"/>
<evidence type="ECO:0000313" key="11">
    <source>
        <dbReference type="Proteomes" id="UP000296733"/>
    </source>
</evidence>
<feature type="compositionally biased region" description="Basic and acidic residues" evidence="6">
    <location>
        <begin position="223"/>
        <end position="245"/>
    </location>
</feature>
<dbReference type="Pfam" id="PF01799">
    <property type="entry name" value="Fer2_2"/>
    <property type="match status" value="1"/>
</dbReference>
<dbReference type="PROSITE" id="PS00197">
    <property type="entry name" value="2FE2S_FER_1"/>
    <property type="match status" value="1"/>
</dbReference>
<evidence type="ECO:0000256" key="4">
    <source>
        <dbReference type="ARBA" id="ARBA00023004"/>
    </source>
</evidence>
<dbReference type="CDD" id="cd00207">
    <property type="entry name" value="fer2"/>
    <property type="match status" value="1"/>
</dbReference>
<dbReference type="KEGG" id="hlm:DV707_10415"/>